<dbReference type="InterPro" id="IPR036179">
    <property type="entry name" value="Ig-like_dom_sf"/>
</dbReference>
<comment type="caution">
    <text evidence="1">The sequence shown here is derived from an EMBL/GenBank/DDBJ whole genome shotgun (WGS) entry which is preliminary data.</text>
</comment>
<organism evidence="1 2">
    <name type="scientific">Ignelater luminosus</name>
    <name type="common">Cucubano</name>
    <name type="synonym">Pyrophorus luminosus</name>
    <dbReference type="NCBI Taxonomy" id="2038154"/>
    <lineage>
        <taxon>Eukaryota</taxon>
        <taxon>Metazoa</taxon>
        <taxon>Ecdysozoa</taxon>
        <taxon>Arthropoda</taxon>
        <taxon>Hexapoda</taxon>
        <taxon>Insecta</taxon>
        <taxon>Pterygota</taxon>
        <taxon>Neoptera</taxon>
        <taxon>Endopterygota</taxon>
        <taxon>Coleoptera</taxon>
        <taxon>Polyphaga</taxon>
        <taxon>Elateriformia</taxon>
        <taxon>Elateroidea</taxon>
        <taxon>Elateridae</taxon>
        <taxon>Agrypninae</taxon>
        <taxon>Pyrophorini</taxon>
        <taxon>Ignelater</taxon>
    </lineage>
</organism>
<dbReference type="EMBL" id="VTPC01001983">
    <property type="protein sequence ID" value="KAF2900816.1"/>
    <property type="molecule type" value="Genomic_DNA"/>
</dbReference>
<evidence type="ECO:0000313" key="2">
    <source>
        <dbReference type="Proteomes" id="UP000801492"/>
    </source>
</evidence>
<protein>
    <recommendedName>
        <fullName evidence="3">Ig-like domain-containing protein</fullName>
    </recommendedName>
</protein>
<dbReference type="PANTHER" id="PTHR21261:SF15">
    <property type="entry name" value="BEATEN PATH IIIA, ISOFORM D-RELATED"/>
    <property type="match status" value="1"/>
</dbReference>
<dbReference type="AlphaFoldDB" id="A0A8K0DCG3"/>
<dbReference type="SUPFAM" id="SSF48726">
    <property type="entry name" value="Immunoglobulin"/>
    <property type="match status" value="1"/>
</dbReference>
<dbReference type="OrthoDB" id="6415662at2759"/>
<sequence>MSKELSLSVKVPSFPTVGQNVALEADLDLGGNPLESIKWLKDDQEFYVVTPQGASTKYVSGIQVDVKNSSRVKVTLQKVTEQTSGMFKCELRAGGRMMMKGAGMKVQPKK</sequence>
<gene>
    <name evidence="1" type="ORF">ILUMI_05355</name>
</gene>
<dbReference type="InterPro" id="IPR013783">
    <property type="entry name" value="Ig-like_fold"/>
</dbReference>
<reference evidence="1" key="1">
    <citation type="submission" date="2019-08" db="EMBL/GenBank/DDBJ databases">
        <title>The genome of the North American firefly Photinus pyralis.</title>
        <authorList>
            <consortium name="Photinus pyralis genome working group"/>
            <person name="Fallon T.R."/>
            <person name="Sander Lower S.E."/>
            <person name="Weng J.-K."/>
        </authorList>
    </citation>
    <scope>NUCLEOTIDE SEQUENCE</scope>
    <source>
        <strain evidence="1">TRF0915ILg1</strain>
        <tissue evidence="1">Whole body</tissue>
    </source>
</reference>
<dbReference type="Gene3D" id="2.60.40.10">
    <property type="entry name" value="Immunoglobulins"/>
    <property type="match status" value="1"/>
</dbReference>
<evidence type="ECO:0000313" key="1">
    <source>
        <dbReference type="EMBL" id="KAF2900816.1"/>
    </source>
</evidence>
<name>A0A8K0DCG3_IGNLU</name>
<dbReference type="PANTHER" id="PTHR21261">
    <property type="entry name" value="BEAT PROTEIN"/>
    <property type="match status" value="1"/>
</dbReference>
<dbReference type="Proteomes" id="UP000801492">
    <property type="component" value="Unassembled WGS sequence"/>
</dbReference>
<keyword evidence="2" id="KW-1185">Reference proteome</keyword>
<evidence type="ECO:0008006" key="3">
    <source>
        <dbReference type="Google" id="ProtNLM"/>
    </source>
</evidence>
<proteinExistence type="predicted"/>
<accession>A0A8K0DCG3</accession>